<feature type="transmembrane region" description="Helical" evidence="14">
    <location>
        <begin position="116"/>
        <end position="134"/>
    </location>
</feature>
<dbReference type="Gene3D" id="3.40.50.2300">
    <property type="match status" value="1"/>
</dbReference>
<dbReference type="InterPro" id="IPR018212">
    <property type="entry name" value="Na/solute_symporter_CS"/>
</dbReference>
<dbReference type="InterPro" id="IPR003661">
    <property type="entry name" value="HisK_dim/P_dom"/>
</dbReference>
<dbReference type="CDD" id="cd10322">
    <property type="entry name" value="SLC5sbd"/>
    <property type="match status" value="1"/>
</dbReference>
<keyword evidence="9" id="KW-0813">Transport</keyword>
<feature type="transmembrane region" description="Helical" evidence="14">
    <location>
        <begin position="247"/>
        <end position="265"/>
    </location>
</feature>
<evidence type="ECO:0000259" key="16">
    <source>
        <dbReference type="PROSITE" id="PS50110"/>
    </source>
</evidence>
<keyword evidence="5 13" id="KW-0597">Phosphoprotein</keyword>
<feature type="transmembrane region" description="Helical" evidence="14">
    <location>
        <begin position="388"/>
        <end position="408"/>
    </location>
</feature>
<dbReference type="SMART" id="SM00448">
    <property type="entry name" value="REC"/>
    <property type="match status" value="1"/>
</dbReference>
<dbReference type="CDD" id="cd00082">
    <property type="entry name" value="HisKA"/>
    <property type="match status" value="1"/>
</dbReference>
<organism evidence="17 18">
    <name type="scientific">Stappia indica</name>
    <dbReference type="NCBI Taxonomy" id="538381"/>
    <lineage>
        <taxon>Bacteria</taxon>
        <taxon>Pseudomonadati</taxon>
        <taxon>Pseudomonadota</taxon>
        <taxon>Alphaproteobacteria</taxon>
        <taxon>Hyphomicrobiales</taxon>
        <taxon>Stappiaceae</taxon>
        <taxon>Stappia</taxon>
    </lineage>
</organism>
<dbReference type="Pfam" id="PF12860">
    <property type="entry name" value="PAS_7"/>
    <property type="match status" value="1"/>
</dbReference>
<dbReference type="GO" id="GO:0015293">
    <property type="term" value="F:symporter activity"/>
    <property type="evidence" value="ECO:0007669"/>
    <property type="project" value="UniProtKB-KW"/>
</dbReference>
<feature type="modified residue" description="4-aspartylphosphate" evidence="13">
    <location>
        <position position="1102"/>
    </location>
</feature>
<protein>
    <recommendedName>
        <fullName evidence="4">histidine kinase</fullName>
        <ecNumber evidence="4">2.7.13.3</ecNumber>
    </recommendedName>
</protein>
<feature type="transmembrane region" description="Helical" evidence="14">
    <location>
        <begin position="194"/>
        <end position="218"/>
    </location>
</feature>
<dbReference type="GO" id="GO:0006814">
    <property type="term" value="P:sodium ion transport"/>
    <property type="evidence" value="ECO:0007669"/>
    <property type="project" value="UniProtKB-KW"/>
</dbReference>
<feature type="transmembrane region" description="Helical" evidence="14">
    <location>
        <begin position="69"/>
        <end position="87"/>
    </location>
</feature>
<evidence type="ECO:0000313" key="18">
    <source>
        <dbReference type="Proteomes" id="UP000219331"/>
    </source>
</evidence>
<evidence type="ECO:0000259" key="15">
    <source>
        <dbReference type="PROSITE" id="PS50109"/>
    </source>
</evidence>
<dbReference type="Pfam" id="PF00512">
    <property type="entry name" value="HisKA"/>
    <property type="match status" value="1"/>
</dbReference>
<evidence type="ECO:0000256" key="4">
    <source>
        <dbReference type="ARBA" id="ARBA00012438"/>
    </source>
</evidence>
<dbReference type="FunFam" id="3.30.565.10:FF:000049">
    <property type="entry name" value="Two-component sensor histidine kinase"/>
    <property type="match status" value="1"/>
</dbReference>
<dbReference type="InterPro" id="IPR036097">
    <property type="entry name" value="HisK_dim/P_sf"/>
</dbReference>
<feature type="transmembrane region" description="Helical" evidence="14">
    <location>
        <begin position="286"/>
        <end position="310"/>
    </location>
</feature>
<evidence type="ECO:0000256" key="13">
    <source>
        <dbReference type="PROSITE-ProRule" id="PRU00169"/>
    </source>
</evidence>
<dbReference type="InterPro" id="IPR003594">
    <property type="entry name" value="HATPase_dom"/>
</dbReference>
<evidence type="ECO:0000256" key="3">
    <source>
        <dbReference type="ARBA" id="ARBA00006434"/>
    </source>
</evidence>
<feature type="transmembrane region" description="Helical" evidence="14">
    <location>
        <begin position="420"/>
        <end position="441"/>
    </location>
</feature>
<dbReference type="PROSITE" id="PS00457">
    <property type="entry name" value="NA_SOLUT_SYMP_2"/>
    <property type="match status" value="1"/>
</dbReference>
<evidence type="ECO:0000256" key="9">
    <source>
        <dbReference type="ARBA" id="ARBA00022847"/>
    </source>
</evidence>
<comment type="similarity">
    <text evidence="3">Belongs to the sodium:solute symporter (SSF) (TC 2.A.21) family.</text>
</comment>
<feature type="domain" description="Histidine kinase" evidence="15">
    <location>
        <begin position="817"/>
        <end position="1029"/>
    </location>
</feature>
<evidence type="ECO:0000256" key="8">
    <source>
        <dbReference type="ARBA" id="ARBA00022777"/>
    </source>
</evidence>
<dbReference type="Gene3D" id="3.30.450.20">
    <property type="entry name" value="PAS domain"/>
    <property type="match status" value="1"/>
</dbReference>
<dbReference type="Pfam" id="PF00072">
    <property type="entry name" value="Response_reg"/>
    <property type="match status" value="1"/>
</dbReference>
<keyword evidence="12" id="KW-0915">Sodium</keyword>
<evidence type="ECO:0000256" key="5">
    <source>
        <dbReference type="ARBA" id="ARBA00022553"/>
    </source>
</evidence>
<evidence type="ECO:0000256" key="12">
    <source>
        <dbReference type="ARBA" id="ARBA00023201"/>
    </source>
</evidence>
<proteinExistence type="inferred from homology"/>
<feature type="transmembrane region" description="Helical" evidence="14">
    <location>
        <begin position="330"/>
        <end position="357"/>
    </location>
</feature>
<keyword evidence="12" id="KW-0406">Ion transport</keyword>
<dbReference type="OrthoDB" id="9764438at2"/>
<reference evidence="17 18" key="1">
    <citation type="submission" date="2017-08" db="EMBL/GenBank/DDBJ databases">
        <authorList>
            <person name="de Groot N.N."/>
        </authorList>
    </citation>
    <scope>NUCLEOTIDE SEQUENCE [LARGE SCALE GENOMIC DNA]</scope>
    <source>
        <strain evidence="17 18">USBA 352</strain>
    </source>
</reference>
<dbReference type="EC" id="2.7.13.3" evidence="4"/>
<keyword evidence="9" id="KW-0769">Symport</keyword>
<dbReference type="PRINTS" id="PR00344">
    <property type="entry name" value="BCTRLSENSOR"/>
</dbReference>
<dbReference type="SMART" id="SM00388">
    <property type="entry name" value="HisKA"/>
    <property type="match status" value="1"/>
</dbReference>
<dbReference type="GO" id="GO:0000155">
    <property type="term" value="F:phosphorelay sensor kinase activity"/>
    <property type="evidence" value="ECO:0007669"/>
    <property type="project" value="InterPro"/>
</dbReference>
<feature type="domain" description="Response regulatory" evidence="16">
    <location>
        <begin position="1051"/>
        <end position="1167"/>
    </location>
</feature>
<feature type="transmembrane region" description="Helical" evidence="14">
    <location>
        <begin position="165"/>
        <end position="182"/>
    </location>
</feature>
<evidence type="ECO:0000256" key="6">
    <source>
        <dbReference type="ARBA" id="ARBA00022679"/>
    </source>
</evidence>
<feature type="transmembrane region" description="Helical" evidence="14">
    <location>
        <begin position="6"/>
        <end position="25"/>
    </location>
</feature>
<dbReference type="SUPFAM" id="SSF55874">
    <property type="entry name" value="ATPase domain of HSP90 chaperone/DNA topoisomerase II/histidine kinase"/>
    <property type="match status" value="1"/>
</dbReference>
<sequence length="1176" mass="127769">MVEGWVVVVAALGYVLLLFAIASYGDRKARFTTSGNGRPLIYALSISVYCTSWTFFGSVGTATRSGLEFLTIYIGPILVFALGYPLLRRIIRLAKSERITSVADFIGARYGKSQPVAAVVAIIAVVGIVPYIALQLKAVSLSVTTLISHLNLRTGETGLPFFDDITLMIAIGMVIFAWAFGTRHIDATEHQEGLMLAIAAEAVVKLVAFLAVGIWVTYSLYDGPGDLFAAMAAAPKVVGAMSGELSGGNWVVMTLLSGIAVILLPRQFHVTVTENNSSAELRRATWLFPLYLVAINLFVVPIAAAGMIMLDPAINPDSYVLALPLAANHPWLALIAFIGGLSAATAMVIVASVALAIMISNDLVMPLVLRRSSEDAIIASHGEDMSRILLLTRRAAIFVTLLLAYAYYRAAGDTAALTSIGLLSFAAIAQFAPAFFGGLVWRRGTARGAIAGMLIGFAIWVYTLLLPTFAQSGLIPVTLIENGPFGIWLLRPQALFSLAFDPLTHGVFWSLAANITAYIVVSLSRTPEPVERLQANIFVPSELSPTPGLRLWRTSVTVGDLKSTIARYLGEERTERSFQSFARERGRDFDPSATADAQVLRFSEQLLASAIGAASSRLVLSLLVKRRDPSGKGALKLLDDATVAIQYNRDLLQTALDQVRQGISVFDRDLRLICWNRQFRELLGLPAEYGQVGTPLDAIIRFNAKRGELGSDPVEVIVGDRLDKLVVRHETFQEHMGSAGLVLEVRTSPMPDGGIVTTYTDITERVLGEEALARANETLERRVRERTLELTRVNEELTDAKALAEEANIGKTRFLAAAGHDILQPLNAARLYASSLTERFTEGELKHLVQNVGASLESVEEIIGAVLDISRLDTGALKPEITVFRLEEILNPLRTEFEPVAEEKNLRLAILPTSLSVRSDRRLLRRLLQNLISNAIKYTRSGRVLVGVRRRRGKVVMEVFDTGIGIPQSKQKLIFMEFHRLDDGAREARGLGLGLSIVERIARVLDHPVTLESRTGLGSRFSIELSVAASVPALVAPPPPAPHDAPLKGLHVLAIDNEPQILDGMRVLLTGWGCRVTTALDPREAARKTFEAGERPDVLIADYHLDEGTGVEAVVQLRWRFGTEIPALLVTADRSQGVRAEAAAKDIEILNKPVKPAALRAYLSRVRSAGAPAAAE</sequence>
<keyword evidence="18" id="KW-1185">Reference proteome</keyword>
<keyword evidence="8" id="KW-0418">Kinase</keyword>
<feature type="transmembrane region" description="Helical" evidence="14">
    <location>
        <begin position="448"/>
        <end position="470"/>
    </location>
</feature>
<evidence type="ECO:0000313" key="17">
    <source>
        <dbReference type="EMBL" id="SOC10634.1"/>
    </source>
</evidence>
<dbReference type="PROSITE" id="PS50110">
    <property type="entry name" value="RESPONSE_REGULATORY"/>
    <property type="match status" value="1"/>
</dbReference>
<evidence type="ECO:0000256" key="2">
    <source>
        <dbReference type="ARBA" id="ARBA00004141"/>
    </source>
</evidence>
<dbReference type="GO" id="GO:0005886">
    <property type="term" value="C:plasma membrane"/>
    <property type="evidence" value="ECO:0007669"/>
    <property type="project" value="TreeGrafter"/>
</dbReference>
<dbReference type="InterPro" id="IPR038377">
    <property type="entry name" value="Na/Glc_symporter_sf"/>
</dbReference>
<evidence type="ECO:0000256" key="14">
    <source>
        <dbReference type="SAM" id="Phobius"/>
    </source>
</evidence>
<dbReference type="InterPro" id="IPR004358">
    <property type="entry name" value="Sig_transdc_His_kin-like_C"/>
</dbReference>
<evidence type="ECO:0000256" key="1">
    <source>
        <dbReference type="ARBA" id="ARBA00000085"/>
    </source>
</evidence>
<dbReference type="InterPro" id="IPR011006">
    <property type="entry name" value="CheY-like_superfamily"/>
</dbReference>
<dbReference type="PROSITE" id="PS50109">
    <property type="entry name" value="HIS_KIN"/>
    <property type="match status" value="1"/>
</dbReference>
<dbReference type="FunFam" id="1.10.287.130:FF:000063">
    <property type="entry name" value="Hybrid sensor histidine kinase/response regulator"/>
    <property type="match status" value="1"/>
</dbReference>
<keyword evidence="6" id="KW-0808">Transferase</keyword>
<dbReference type="Gene3D" id="3.30.565.10">
    <property type="entry name" value="Histidine kinase-like ATPase, C-terminal domain"/>
    <property type="match status" value="1"/>
</dbReference>
<dbReference type="GO" id="GO:0009927">
    <property type="term" value="F:histidine phosphotransfer kinase activity"/>
    <property type="evidence" value="ECO:0007669"/>
    <property type="project" value="TreeGrafter"/>
</dbReference>
<keyword evidence="12" id="KW-0739">Sodium transport</keyword>
<keyword evidence="11 14" id="KW-0472">Membrane</keyword>
<dbReference type="SUPFAM" id="SSF47384">
    <property type="entry name" value="Homodimeric domain of signal transducing histidine kinase"/>
    <property type="match status" value="1"/>
</dbReference>
<dbReference type="NCBIfam" id="NF041832">
    <property type="entry name" value="near_NosP_CTERM"/>
    <property type="match status" value="1"/>
</dbReference>
<dbReference type="InterPro" id="IPR036890">
    <property type="entry name" value="HATPase_C_sf"/>
</dbReference>
<dbReference type="SUPFAM" id="SSF55785">
    <property type="entry name" value="PYP-like sensor domain (PAS domain)"/>
    <property type="match status" value="1"/>
</dbReference>
<evidence type="ECO:0000256" key="11">
    <source>
        <dbReference type="ARBA" id="ARBA00023136"/>
    </source>
</evidence>
<dbReference type="STRING" id="538381.GCA_001696535_02801"/>
<keyword evidence="7 14" id="KW-0812">Transmembrane</keyword>
<gene>
    <name evidence="17" type="ORF">SAMN05421512_106274</name>
</gene>
<dbReference type="AlphaFoldDB" id="A0A285SQZ7"/>
<dbReference type="SMART" id="SM00387">
    <property type="entry name" value="HATPase_c"/>
    <property type="match status" value="1"/>
</dbReference>
<evidence type="ECO:0000256" key="10">
    <source>
        <dbReference type="ARBA" id="ARBA00022989"/>
    </source>
</evidence>
<dbReference type="InterPro" id="IPR035965">
    <property type="entry name" value="PAS-like_dom_sf"/>
</dbReference>
<dbReference type="RefSeq" id="WP_097175182.1">
    <property type="nucleotide sequence ID" value="NZ_OBML01000006.1"/>
</dbReference>
<comment type="subcellular location">
    <subcellularLocation>
        <location evidence="2">Membrane</location>
        <topology evidence="2">Multi-pass membrane protein</topology>
    </subcellularLocation>
</comment>
<accession>A0A285SQZ7</accession>
<keyword evidence="10 14" id="KW-1133">Transmembrane helix</keyword>
<dbReference type="PROSITE" id="PS50283">
    <property type="entry name" value="NA_SOLUT_SYMP_3"/>
    <property type="match status" value="1"/>
</dbReference>
<dbReference type="InterPro" id="IPR005467">
    <property type="entry name" value="His_kinase_dom"/>
</dbReference>
<dbReference type="Proteomes" id="UP000219331">
    <property type="component" value="Unassembled WGS sequence"/>
</dbReference>
<feature type="transmembrane region" description="Helical" evidence="14">
    <location>
        <begin position="37"/>
        <end position="57"/>
    </location>
</feature>
<dbReference type="PANTHER" id="PTHR43047:SF9">
    <property type="entry name" value="HISTIDINE KINASE"/>
    <property type="match status" value="1"/>
</dbReference>
<name>A0A285SQZ7_9HYPH</name>
<dbReference type="PANTHER" id="PTHR43047">
    <property type="entry name" value="TWO-COMPONENT HISTIDINE PROTEIN KINASE"/>
    <property type="match status" value="1"/>
</dbReference>
<dbReference type="SUPFAM" id="SSF52172">
    <property type="entry name" value="CheY-like"/>
    <property type="match status" value="1"/>
</dbReference>
<comment type="catalytic activity">
    <reaction evidence="1">
        <text>ATP + protein L-histidine = ADP + protein N-phospho-L-histidine.</text>
        <dbReference type="EC" id="2.7.13.3"/>
    </reaction>
</comment>
<dbReference type="InterPro" id="IPR001789">
    <property type="entry name" value="Sig_transdc_resp-reg_receiver"/>
</dbReference>
<dbReference type="Gene3D" id="1.20.1730.10">
    <property type="entry name" value="Sodium/glucose cotransporter"/>
    <property type="match status" value="1"/>
</dbReference>
<dbReference type="CDD" id="cd00156">
    <property type="entry name" value="REC"/>
    <property type="match status" value="1"/>
</dbReference>
<dbReference type="Gene3D" id="1.10.287.130">
    <property type="match status" value="1"/>
</dbReference>
<dbReference type="Pfam" id="PF02518">
    <property type="entry name" value="HATPase_c"/>
    <property type="match status" value="1"/>
</dbReference>
<dbReference type="EMBL" id="OBML01000006">
    <property type="protein sequence ID" value="SOC10634.1"/>
    <property type="molecule type" value="Genomic_DNA"/>
</dbReference>
<evidence type="ECO:0000256" key="7">
    <source>
        <dbReference type="ARBA" id="ARBA00022692"/>
    </source>
</evidence>
<dbReference type="InterPro" id="IPR001734">
    <property type="entry name" value="Na/solute_symporter"/>
</dbReference>